<protein>
    <submittedName>
        <fullName evidence="1">Uncharacterized protein</fullName>
    </submittedName>
</protein>
<gene>
    <name evidence="1" type="ORF">Pint_33095</name>
</gene>
<evidence type="ECO:0000313" key="2">
    <source>
        <dbReference type="Proteomes" id="UP001163603"/>
    </source>
</evidence>
<dbReference type="Proteomes" id="UP001163603">
    <property type="component" value="Chromosome 14"/>
</dbReference>
<comment type="caution">
    <text evidence="1">The sequence shown here is derived from an EMBL/GenBank/DDBJ whole genome shotgun (WGS) entry which is preliminary data.</text>
</comment>
<name>A0ACC0X688_9ROSI</name>
<sequence length="107" mass="12550">MDDSSILIYDIKFAKVKNKLINHQQKLCVWSLDGGEKQATEPEKIWWEYVTKEELFEHIGYTSELPSLLRNVSENVRDLLSKCLIKDFEDRWTAEELLQHPVLSVDA</sequence>
<evidence type="ECO:0000313" key="1">
    <source>
        <dbReference type="EMBL" id="KAJ0009974.1"/>
    </source>
</evidence>
<keyword evidence="2" id="KW-1185">Reference proteome</keyword>
<proteinExistence type="predicted"/>
<reference evidence="2" key="1">
    <citation type="journal article" date="2023" name="G3 (Bethesda)">
        <title>Genome assembly and association tests identify interacting loci associated with vigor, precocity, and sex in interspecific pistachio rootstocks.</title>
        <authorList>
            <person name="Palmer W."/>
            <person name="Jacygrad E."/>
            <person name="Sagayaradj S."/>
            <person name="Cavanaugh K."/>
            <person name="Han R."/>
            <person name="Bertier L."/>
            <person name="Beede B."/>
            <person name="Kafkas S."/>
            <person name="Golino D."/>
            <person name="Preece J."/>
            <person name="Michelmore R."/>
        </authorList>
    </citation>
    <scope>NUCLEOTIDE SEQUENCE [LARGE SCALE GENOMIC DNA]</scope>
</reference>
<organism evidence="1 2">
    <name type="scientific">Pistacia integerrima</name>
    <dbReference type="NCBI Taxonomy" id="434235"/>
    <lineage>
        <taxon>Eukaryota</taxon>
        <taxon>Viridiplantae</taxon>
        <taxon>Streptophyta</taxon>
        <taxon>Embryophyta</taxon>
        <taxon>Tracheophyta</taxon>
        <taxon>Spermatophyta</taxon>
        <taxon>Magnoliopsida</taxon>
        <taxon>eudicotyledons</taxon>
        <taxon>Gunneridae</taxon>
        <taxon>Pentapetalae</taxon>
        <taxon>rosids</taxon>
        <taxon>malvids</taxon>
        <taxon>Sapindales</taxon>
        <taxon>Anacardiaceae</taxon>
        <taxon>Pistacia</taxon>
    </lineage>
</organism>
<accession>A0ACC0X688</accession>
<dbReference type="EMBL" id="CM047749">
    <property type="protein sequence ID" value="KAJ0009974.1"/>
    <property type="molecule type" value="Genomic_DNA"/>
</dbReference>